<dbReference type="NCBIfam" id="NF006162">
    <property type="entry name" value="PRK08306.1"/>
    <property type="match status" value="1"/>
</dbReference>
<dbReference type="RefSeq" id="WP_012635808.1">
    <property type="nucleotide sequence ID" value="NC_011899.1"/>
</dbReference>
<dbReference type="AlphaFoldDB" id="B8CWF2"/>
<dbReference type="InterPro" id="IPR007698">
    <property type="entry name" value="AlaDH/PNT_NAD(H)-bd"/>
</dbReference>
<sequence length="321" mass="35527">MKGRNRPFYFYICTFHRVHTYINTVYNFKKGVGVLKTIAIVGGDAREWVLMKELAKLGYKLKILATPEAKTHNNIEYYSSLNKVIKNTDVVIAPMSSTDEEGYLKATFIDRKIKLDDRFFDLLKPGSLFIIGIARPYQKKLLKERKVNYVELADLDEVAILNAVPTAEGALKIAIEETPVTIFESNCLVFGLGRVGISVAWRLKALGASCYGVTRNKAAVARARDLGIKMLSYDNLTNYLEKMDLLINTVPAQVITREYIELLQKEAVIIDLASPPGGTDFNSADELGIKAILAPGLPGKVAPVTSGQILSEVIPDIIKGN</sequence>
<proteinExistence type="predicted"/>
<feature type="domain" description="Dipicolinate synthase subunit A N-terminal" evidence="2">
    <location>
        <begin position="38"/>
        <end position="153"/>
    </location>
</feature>
<dbReference type="InterPro" id="IPR031629">
    <property type="entry name" value="DpaA_N"/>
</dbReference>
<dbReference type="HOGENOM" id="CLU_082687_0_0_9"/>
<evidence type="ECO:0000313" key="3">
    <source>
        <dbReference type="EMBL" id="ACL69621.1"/>
    </source>
</evidence>
<dbReference type="STRING" id="373903.Hore_08650"/>
<reference evidence="3 4" key="1">
    <citation type="journal article" date="2009" name="PLoS ONE">
        <title>Genome analysis of the anaerobic thermohalophilic bacterium Halothermothrix orenii.</title>
        <authorList>
            <person name="Mavromatis K."/>
            <person name="Ivanova N."/>
            <person name="Anderson I."/>
            <person name="Lykidis A."/>
            <person name="Hooper S.D."/>
            <person name="Sun H."/>
            <person name="Kunin V."/>
            <person name="Lapidus A."/>
            <person name="Hugenholtz P."/>
            <person name="Patel B."/>
            <person name="Kyrpides N.C."/>
        </authorList>
    </citation>
    <scope>NUCLEOTIDE SEQUENCE [LARGE SCALE GENOMIC DNA]</scope>
    <source>
        <strain evidence="4">H 168 / OCM 544 / DSM 9562</strain>
    </source>
</reference>
<organism evidence="3 4">
    <name type="scientific">Halothermothrix orenii (strain H 168 / OCM 544 / DSM 9562)</name>
    <dbReference type="NCBI Taxonomy" id="373903"/>
    <lineage>
        <taxon>Bacteria</taxon>
        <taxon>Bacillati</taxon>
        <taxon>Bacillota</taxon>
        <taxon>Clostridia</taxon>
        <taxon>Halanaerobiales</taxon>
        <taxon>Halothermotrichaceae</taxon>
        <taxon>Halothermothrix</taxon>
    </lineage>
</organism>
<dbReference type="Gene3D" id="3.40.50.720">
    <property type="entry name" value="NAD(P)-binding Rossmann-like Domain"/>
    <property type="match status" value="1"/>
</dbReference>
<dbReference type="EC" id="4.3.3.7" evidence="3"/>
<dbReference type="EMBL" id="CP001098">
    <property type="protein sequence ID" value="ACL69621.1"/>
    <property type="molecule type" value="Genomic_DNA"/>
</dbReference>
<dbReference type="SUPFAM" id="SSF51735">
    <property type="entry name" value="NAD(P)-binding Rossmann-fold domains"/>
    <property type="match status" value="1"/>
</dbReference>
<evidence type="ECO:0000259" key="1">
    <source>
        <dbReference type="Pfam" id="PF01262"/>
    </source>
</evidence>
<dbReference type="Pfam" id="PF01262">
    <property type="entry name" value="AlaDh_PNT_C"/>
    <property type="match status" value="1"/>
</dbReference>
<keyword evidence="3" id="KW-0456">Lyase</keyword>
<accession>B8CWF2</accession>
<dbReference type="eggNOG" id="COG0111">
    <property type="taxonomic scope" value="Bacteria"/>
</dbReference>
<evidence type="ECO:0000313" key="4">
    <source>
        <dbReference type="Proteomes" id="UP000000719"/>
    </source>
</evidence>
<dbReference type="eggNOG" id="COG1064">
    <property type="taxonomic scope" value="Bacteria"/>
</dbReference>
<dbReference type="Pfam" id="PF16924">
    <property type="entry name" value="DpaA_N"/>
    <property type="match status" value="1"/>
</dbReference>
<dbReference type="Proteomes" id="UP000000719">
    <property type="component" value="Chromosome"/>
</dbReference>
<dbReference type="InterPro" id="IPR036291">
    <property type="entry name" value="NAD(P)-bd_dom_sf"/>
</dbReference>
<name>B8CWF2_HALOH</name>
<dbReference type="KEGG" id="hor:Hore_08650"/>
<keyword evidence="4" id="KW-1185">Reference proteome</keyword>
<gene>
    <name evidence="3" type="ordered locus">Hore_08650</name>
</gene>
<feature type="domain" description="Alanine dehydrogenase/pyridine nucleotide transhydrogenase NAD(H)-binding" evidence="1">
    <location>
        <begin position="184"/>
        <end position="311"/>
    </location>
</feature>
<evidence type="ECO:0000259" key="2">
    <source>
        <dbReference type="Pfam" id="PF16924"/>
    </source>
</evidence>
<protein>
    <submittedName>
        <fullName evidence="3">Dihydrodipicolinate synthase subunit A</fullName>
        <ecNumber evidence="3">4.3.3.7</ecNumber>
    </submittedName>
</protein>
<dbReference type="GO" id="GO:0008840">
    <property type="term" value="F:4-hydroxy-tetrahydrodipicolinate synthase activity"/>
    <property type="evidence" value="ECO:0007669"/>
    <property type="project" value="UniProtKB-EC"/>
</dbReference>
<dbReference type="OrthoDB" id="8840764at2"/>